<feature type="domain" description="ABC transporter" evidence="5">
    <location>
        <begin position="6"/>
        <end position="242"/>
    </location>
</feature>
<dbReference type="SUPFAM" id="SSF52540">
    <property type="entry name" value="P-loop containing nucleoside triphosphate hydrolases"/>
    <property type="match status" value="1"/>
</dbReference>
<keyword evidence="2" id="KW-1003">Cell membrane</keyword>
<keyword evidence="3" id="KW-0547">Nucleotide-binding</keyword>
<protein>
    <submittedName>
        <fullName evidence="6">ABC transporter ATP-binding protein</fullName>
    </submittedName>
</protein>
<reference evidence="6 7" key="1">
    <citation type="submission" date="2023-12" db="EMBL/GenBank/DDBJ databases">
        <title>Thiobacillus sedimentum sp. nov., a chemolithoautotrophic sulfur-oxidizing bacterium isolated from freshwater sediment.</title>
        <authorList>
            <person name="Luo J."/>
            <person name="Dai C."/>
        </authorList>
    </citation>
    <scope>NUCLEOTIDE SEQUENCE [LARGE SCALE GENOMIC DNA]</scope>
    <source>
        <strain evidence="6 7">SCUT-2</strain>
    </source>
</reference>
<evidence type="ECO:0000256" key="1">
    <source>
        <dbReference type="ARBA" id="ARBA00022448"/>
    </source>
</evidence>
<accession>A0ABZ1CFH6</accession>
<gene>
    <name evidence="6" type="ORF">VA613_07410</name>
</gene>
<dbReference type="SMART" id="SM00382">
    <property type="entry name" value="AAA"/>
    <property type="match status" value="1"/>
</dbReference>
<sequence>MGDALVEIRDLHFAYGDRAVLRGVDLAIPRGKVVAILGVSGCGKTTLLRHVGGQLVPARGSVAVDGQVVHTLDNKALYALRRKMGMMFQVSGLFSDLSVFDNIAYPMREHTDLPEDVIHDLVLMKLHAVGLRGAHGLRTSELSGGMERRVALARAIALDPMLIMYDEPFAGLDPISLNTIANLIRRLNDALGLTSIVVTYDVSESLKVADYVYFLHDGVVVAEGEAAAMQTSDDPFVRQFVHAQPDGPVAFQYPSRPYPQELELGPRGR</sequence>
<keyword evidence="1" id="KW-0813">Transport</keyword>
<dbReference type="Pfam" id="PF00005">
    <property type="entry name" value="ABC_tran"/>
    <property type="match status" value="1"/>
</dbReference>
<evidence type="ECO:0000259" key="5">
    <source>
        <dbReference type="PROSITE" id="PS50893"/>
    </source>
</evidence>
<dbReference type="Proteomes" id="UP001334732">
    <property type="component" value="Chromosome"/>
</dbReference>
<evidence type="ECO:0000313" key="7">
    <source>
        <dbReference type="Proteomes" id="UP001334732"/>
    </source>
</evidence>
<dbReference type="PANTHER" id="PTHR43023">
    <property type="entry name" value="PROTEIN TRIGALACTOSYLDIACYLGLYCEROL 3, CHLOROPLASTIC"/>
    <property type="match status" value="1"/>
</dbReference>
<dbReference type="PANTHER" id="PTHR43023:SF6">
    <property type="entry name" value="INTERMEMBRANE PHOSPHOLIPID TRANSPORT SYSTEM ATP-BINDING PROTEIN MLAF"/>
    <property type="match status" value="1"/>
</dbReference>
<evidence type="ECO:0000256" key="2">
    <source>
        <dbReference type="ARBA" id="ARBA00022475"/>
    </source>
</evidence>
<dbReference type="PROSITE" id="PS50893">
    <property type="entry name" value="ABC_TRANSPORTER_2"/>
    <property type="match status" value="1"/>
</dbReference>
<evidence type="ECO:0000256" key="4">
    <source>
        <dbReference type="ARBA" id="ARBA00022840"/>
    </source>
</evidence>
<dbReference type="RefSeq" id="WP_324778464.1">
    <property type="nucleotide sequence ID" value="NZ_CP141769.1"/>
</dbReference>
<keyword evidence="2" id="KW-0472">Membrane</keyword>
<dbReference type="InterPro" id="IPR003439">
    <property type="entry name" value="ABC_transporter-like_ATP-bd"/>
</dbReference>
<dbReference type="EMBL" id="CP141769">
    <property type="protein sequence ID" value="WRS37850.1"/>
    <property type="molecule type" value="Genomic_DNA"/>
</dbReference>
<keyword evidence="7" id="KW-1185">Reference proteome</keyword>
<dbReference type="Gene3D" id="3.40.50.300">
    <property type="entry name" value="P-loop containing nucleotide triphosphate hydrolases"/>
    <property type="match status" value="1"/>
</dbReference>
<organism evidence="6 7">
    <name type="scientific">Thiobacillus sedimenti</name>
    <dbReference type="NCBI Taxonomy" id="3110231"/>
    <lineage>
        <taxon>Bacteria</taxon>
        <taxon>Pseudomonadati</taxon>
        <taxon>Pseudomonadota</taxon>
        <taxon>Betaproteobacteria</taxon>
        <taxon>Nitrosomonadales</taxon>
        <taxon>Thiobacillaceae</taxon>
        <taxon>Thiobacillus</taxon>
    </lineage>
</organism>
<name>A0ABZ1CFH6_9PROT</name>
<dbReference type="InterPro" id="IPR027417">
    <property type="entry name" value="P-loop_NTPase"/>
</dbReference>
<proteinExistence type="predicted"/>
<dbReference type="CDD" id="cd03261">
    <property type="entry name" value="ABC_Org_Solvent_Resistant"/>
    <property type="match status" value="1"/>
</dbReference>
<dbReference type="GO" id="GO:0005524">
    <property type="term" value="F:ATP binding"/>
    <property type="evidence" value="ECO:0007669"/>
    <property type="project" value="UniProtKB-KW"/>
</dbReference>
<keyword evidence="4 6" id="KW-0067">ATP-binding</keyword>
<dbReference type="InterPro" id="IPR003593">
    <property type="entry name" value="AAA+_ATPase"/>
</dbReference>
<evidence type="ECO:0000256" key="3">
    <source>
        <dbReference type="ARBA" id="ARBA00022741"/>
    </source>
</evidence>
<evidence type="ECO:0000313" key="6">
    <source>
        <dbReference type="EMBL" id="WRS37850.1"/>
    </source>
</evidence>